<evidence type="ECO:0000313" key="5">
    <source>
        <dbReference type="Proteomes" id="UP000294641"/>
    </source>
</evidence>
<dbReference type="EMBL" id="UGNP01000001">
    <property type="protein sequence ID" value="STX10403.1"/>
    <property type="molecule type" value="Genomic_DNA"/>
</dbReference>
<dbReference type="Proteomes" id="UP000254330">
    <property type="component" value="Unassembled WGS sequence"/>
</dbReference>
<accession>A0A8B4QCA1</accession>
<evidence type="ECO:0000313" key="4">
    <source>
        <dbReference type="Proteomes" id="UP000254330"/>
    </source>
</evidence>
<dbReference type="Proteomes" id="UP000294641">
    <property type="component" value="Unassembled WGS sequence"/>
</dbReference>
<gene>
    <name evidence="3" type="ORF">DFR61_1567</name>
    <name evidence="2" type="ORF">NCTC10597_02126</name>
</gene>
<reference evidence="3 5" key="2">
    <citation type="submission" date="2019-03" db="EMBL/GenBank/DDBJ databases">
        <title>Genomic Encyclopedia of Type Strains, Phase IV (KMG-IV): sequencing the most valuable type-strain genomes for metagenomic binning, comparative biology and taxonomic classification.</title>
        <authorList>
            <person name="Goeker M."/>
        </authorList>
    </citation>
    <scope>NUCLEOTIDE SEQUENCE [LARGE SCALE GENOMIC DNA]</scope>
    <source>
        <strain evidence="3 5">DSM 20580</strain>
    </source>
</reference>
<keyword evidence="1" id="KW-1133">Transmembrane helix</keyword>
<reference evidence="2 4" key="1">
    <citation type="submission" date="2018-06" db="EMBL/GenBank/DDBJ databases">
        <authorList>
            <consortium name="Pathogen Informatics"/>
            <person name="Doyle S."/>
        </authorList>
    </citation>
    <scope>NUCLEOTIDE SEQUENCE [LARGE SCALE GENOMIC DNA]</scope>
    <source>
        <strain evidence="2 4">NCTC10597</strain>
    </source>
</reference>
<protein>
    <submittedName>
        <fullName evidence="2">Uncharacterized protein</fullName>
    </submittedName>
</protein>
<organism evidence="2 4">
    <name type="scientific">Kurthia zopfii</name>
    <dbReference type="NCBI Taxonomy" id="1650"/>
    <lineage>
        <taxon>Bacteria</taxon>
        <taxon>Bacillati</taxon>
        <taxon>Bacillota</taxon>
        <taxon>Bacilli</taxon>
        <taxon>Bacillales</taxon>
        <taxon>Caryophanaceae</taxon>
        <taxon>Kurthia</taxon>
    </lineage>
</organism>
<evidence type="ECO:0000313" key="2">
    <source>
        <dbReference type="EMBL" id="STX10403.1"/>
    </source>
</evidence>
<sequence>MTMITRRSFTLAYWIKEEQKCFSFFMDKFVAVLVVIVLAIVILFINDEPPKPQVVANGKTISTLQSTYCWKKILNNECVDMILPTDQIAKKKVKPTIVASNSAIQIQYKKQLKSPIEVSIWDEKSESKTVEMHDGIFKAPKQKGRYIYSVAGHWAKGSSTAIFMIEVRD</sequence>
<dbReference type="EMBL" id="SNZG01000056">
    <property type="protein sequence ID" value="TDR33297.1"/>
    <property type="molecule type" value="Genomic_DNA"/>
</dbReference>
<keyword evidence="5" id="KW-1185">Reference proteome</keyword>
<dbReference type="RefSeq" id="WP_133538435.1">
    <property type="nucleotide sequence ID" value="NZ_BJUE01000068.1"/>
</dbReference>
<evidence type="ECO:0000313" key="3">
    <source>
        <dbReference type="EMBL" id="TDR33297.1"/>
    </source>
</evidence>
<feature type="transmembrane region" description="Helical" evidence="1">
    <location>
        <begin position="21"/>
        <end position="45"/>
    </location>
</feature>
<proteinExistence type="predicted"/>
<evidence type="ECO:0000256" key="1">
    <source>
        <dbReference type="SAM" id="Phobius"/>
    </source>
</evidence>
<keyword evidence="1" id="KW-0472">Membrane</keyword>
<name>A0A8B4QCA1_9BACL</name>
<dbReference type="AlphaFoldDB" id="A0A8B4QCA1"/>
<keyword evidence="1" id="KW-0812">Transmembrane</keyword>
<comment type="caution">
    <text evidence="2">The sequence shown here is derived from an EMBL/GenBank/DDBJ whole genome shotgun (WGS) entry which is preliminary data.</text>
</comment>